<evidence type="ECO:0000256" key="3">
    <source>
        <dbReference type="ARBA" id="ARBA00022478"/>
    </source>
</evidence>
<evidence type="ECO:0000256" key="4">
    <source>
        <dbReference type="ARBA" id="ARBA00022679"/>
    </source>
</evidence>
<dbReference type="AlphaFoldDB" id="A0AAU9IT53"/>
<dbReference type="EC" id="2.7.7.6" evidence="2"/>
<evidence type="ECO:0000256" key="7">
    <source>
        <dbReference type="ARBA" id="ARBA00048552"/>
    </source>
</evidence>
<protein>
    <recommendedName>
        <fullName evidence="2">DNA-directed RNA polymerase</fullName>
        <ecNumber evidence="2">2.7.7.6</ecNumber>
    </recommendedName>
</protein>
<dbReference type="Gene3D" id="1.10.287.280">
    <property type="match status" value="1"/>
</dbReference>
<dbReference type="InterPro" id="IPR037159">
    <property type="entry name" value="RNA_POL_N_sf"/>
</dbReference>
<dbReference type="Proteomes" id="UP001162131">
    <property type="component" value="Unassembled WGS sequence"/>
</dbReference>
<evidence type="ECO:0000313" key="10">
    <source>
        <dbReference type="EMBL" id="CAG9316663.1"/>
    </source>
</evidence>
<evidence type="ECO:0000256" key="6">
    <source>
        <dbReference type="ARBA" id="ARBA00023163"/>
    </source>
</evidence>
<evidence type="ECO:0000256" key="8">
    <source>
        <dbReference type="SAM" id="Coils"/>
    </source>
</evidence>
<keyword evidence="11" id="KW-1185">Reference proteome</keyword>
<dbReference type="InterPro" id="IPR002092">
    <property type="entry name" value="DNA-dir_Rpol_phage-type"/>
</dbReference>
<evidence type="ECO:0000259" key="9">
    <source>
        <dbReference type="SMART" id="SM01311"/>
    </source>
</evidence>
<dbReference type="GO" id="GO:0003677">
    <property type="term" value="F:DNA binding"/>
    <property type="evidence" value="ECO:0007669"/>
    <property type="project" value="InterPro"/>
</dbReference>
<dbReference type="EMBL" id="CAJZBQ010000016">
    <property type="protein sequence ID" value="CAG9316663.1"/>
    <property type="molecule type" value="Genomic_DNA"/>
</dbReference>
<keyword evidence="4" id="KW-0808">Transferase</keyword>
<dbReference type="Pfam" id="PF00940">
    <property type="entry name" value="RNA_pol"/>
    <property type="match status" value="1"/>
</dbReference>
<dbReference type="PANTHER" id="PTHR10102:SF0">
    <property type="entry name" value="DNA-DIRECTED RNA POLYMERASE, MITOCHONDRIAL"/>
    <property type="match status" value="1"/>
</dbReference>
<sequence length="1009" mass="116118">MLRLKCHYLWREFTTDNKSFRWLGSTLTESAVVSIIYLSRLKKKDLISSLDHFREHLIPIENREKIPIKIAELFNQKDILAKLPEFKPNYLYEKQIFLNRFDLNKKDKLLNEAKSMDLTPAGISDALKIFYEFCDKSGVGFLTGDISIELYDILIANLNKFRNGKNSNSVEVYDEIRKFMSKQQFSLPINGIKEIQHENQKALYQRQLILEKDVSIIKLQNSDSDLDLFNLKALGLNTITYKEKIITLFSKFCEAIRTKQADSLKKGSKEKYSELMTEIEPEKIAVVTYNSITRMLAPKTDEFFGDVEVKYIAMLSQFQKDMQNHLVEEEKQKIFQAFNESEVKKRRPAIRDSLELIKRCSKEIKKAREKYQGEQEAIIAFCNLILEMFIRSSKIKGDYGNDTSAVEHKVSQIKVGNEIRNCGYLVFKHEFIEALLSRLGDSRDSEAVVYLEKTLPMICKPLDWTSANKGGYYHKGFSIVRSTGSDLQKNAMERGNLSKVFEVLNLMGKCPWKINSRILDVIEALHSNGGGVGEIPFTNIDEKFRIEAGITPKEKGKIEKARRDNFSLLSDFEIKLGIARKFKQVSRFFMPLNLDFRGRIYPISPHLNQLGNDLSRGLLEFADGKPIGNKGLWWLKIHVANKMGFDKLQLDKRVDIAEQKLDDFFKIAKDPVQYSEWLTYEDPWQSLAAIFDLTDALQKKDPSQHISYLHIHQDGSCNGLQHYAAMGRDIEGAEQVNLVDKDVPGDLYTAVSIKVQEKVNKDAADGHELAKLLVDKVKRKIVKQTVMTSVYGVTFIGARDQILKQLKEREVVEEDKQWDCAIYLAKLTLSSITGFFQNAQKIKDWLIDCAGIIAKQGYPVTWITPMGFPVVQPYRQERFDLSISTAFQKVNLIRHHDNLPVNIPKQKSAFPPNYVHSLDSTHLMRTALRCHKQGIAFAAVHDSYWTHACDLDEMNRMLREEFVQLHSEPLLENLLKGFKVRFPGVNFEDVPSKGNFDLRNVLTSKYFFA</sequence>
<gene>
    <name evidence="10" type="ORF">BSTOLATCC_MIC16771</name>
</gene>
<keyword evidence="5" id="KW-0548">Nucleotidyltransferase</keyword>
<feature type="domain" description="DNA-directed RNA polymerase N-terminal" evidence="9">
    <location>
        <begin position="205"/>
        <end position="509"/>
    </location>
</feature>
<evidence type="ECO:0000256" key="2">
    <source>
        <dbReference type="ARBA" id="ARBA00012418"/>
    </source>
</evidence>
<dbReference type="FunFam" id="1.10.150.20:FF:000041">
    <property type="entry name" value="DNA-directed RNA polymerase"/>
    <property type="match status" value="1"/>
</dbReference>
<dbReference type="SMART" id="SM01311">
    <property type="entry name" value="RPOL_N"/>
    <property type="match status" value="1"/>
</dbReference>
<dbReference type="GO" id="GO:0034245">
    <property type="term" value="C:mitochondrial DNA-directed RNA polymerase complex"/>
    <property type="evidence" value="ECO:0007669"/>
    <property type="project" value="TreeGrafter"/>
</dbReference>
<comment type="caution">
    <text evidence="10">The sequence shown here is derived from an EMBL/GenBank/DDBJ whole genome shotgun (WGS) entry which is preliminary data.</text>
</comment>
<dbReference type="Gene3D" id="1.10.150.20">
    <property type="entry name" value="5' to 3' exonuclease, C-terminal subdomain"/>
    <property type="match status" value="1"/>
</dbReference>
<dbReference type="InterPro" id="IPR046950">
    <property type="entry name" value="DNA-dir_Rpol_C_phage-type"/>
</dbReference>
<dbReference type="Gene3D" id="1.10.1320.10">
    <property type="entry name" value="DNA-directed RNA polymerase, N-terminal domain"/>
    <property type="match status" value="1"/>
</dbReference>
<evidence type="ECO:0000313" key="11">
    <source>
        <dbReference type="Proteomes" id="UP001162131"/>
    </source>
</evidence>
<feature type="coiled-coil region" evidence="8">
    <location>
        <begin position="350"/>
        <end position="377"/>
    </location>
</feature>
<dbReference type="GO" id="GO:0003899">
    <property type="term" value="F:DNA-directed RNA polymerase activity"/>
    <property type="evidence" value="ECO:0007669"/>
    <property type="project" value="UniProtKB-EC"/>
</dbReference>
<dbReference type="InterPro" id="IPR043502">
    <property type="entry name" value="DNA/RNA_pol_sf"/>
</dbReference>
<comment type="catalytic activity">
    <reaction evidence="7">
        <text>RNA(n) + a ribonucleoside 5'-triphosphate = RNA(n+1) + diphosphate</text>
        <dbReference type="Rhea" id="RHEA:21248"/>
        <dbReference type="Rhea" id="RHEA-COMP:14527"/>
        <dbReference type="Rhea" id="RHEA-COMP:17342"/>
        <dbReference type="ChEBI" id="CHEBI:33019"/>
        <dbReference type="ChEBI" id="CHEBI:61557"/>
        <dbReference type="ChEBI" id="CHEBI:140395"/>
        <dbReference type="EC" id="2.7.7.6"/>
    </reaction>
</comment>
<dbReference type="PANTHER" id="PTHR10102">
    <property type="entry name" value="DNA-DIRECTED RNA POLYMERASE, MITOCHONDRIAL"/>
    <property type="match status" value="1"/>
</dbReference>
<dbReference type="InterPro" id="IPR029262">
    <property type="entry name" value="RPOL_N"/>
</dbReference>
<dbReference type="Pfam" id="PF14700">
    <property type="entry name" value="RPOL_N"/>
    <property type="match status" value="1"/>
</dbReference>
<comment type="similarity">
    <text evidence="1">Belongs to the phage and mitochondrial RNA polymerase family.</text>
</comment>
<dbReference type="GO" id="GO:0006390">
    <property type="term" value="P:mitochondrial transcription"/>
    <property type="evidence" value="ECO:0007669"/>
    <property type="project" value="TreeGrafter"/>
</dbReference>
<reference evidence="10" key="1">
    <citation type="submission" date="2021-09" db="EMBL/GenBank/DDBJ databases">
        <authorList>
            <consortium name="AG Swart"/>
            <person name="Singh M."/>
            <person name="Singh A."/>
            <person name="Seah K."/>
            <person name="Emmerich C."/>
        </authorList>
    </citation>
    <scope>NUCLEOTIDE SEQUENCE</scope>
    <source>
        <strain evidence="10">ATCC30299</strain>
    </source>
</reference>
<keyword evidence="3" id="KW-0240">DNA-directed RNA polymerase</keyword>
<name>A0AAU9IT53_9CILI</name>
<keyword evidence="6" id="KW-0804">Transcription</keyword>
<dbReference type="SUPFAM" id="SSF56672">
    <property type="entry name" value="DNA/RNA polymerases"/>
    <property type="match status" value="1"/>
</dbReference>
<keyword evidence="8" id="KW-0175">Coiled coil</keyword>
<evidence type="ECO:0000256" key="1">
    <source>
        <dbReference type="ARBA" id="ARBA00009493"/>
    </source>
</evidence>
<dbReference type="PROSITE" id="PS00489">
    <property type="entry name" value="RNA_POL_PHAGE_2"/>
    <property type="match status" value="1"/>
</dbReference>
<accession>A0AAU9IT53</accession>
<organism evidence="10 11">
    <name type="scientific">Blepharisma stoltei</name>
    <dbReference type="NCBI Taxonomy" id="1481888"/>
    <lineage>
        <taxon>Eukaryota</taxon>
        <taxon>Sar</taxon>
        <taxon>Alveolata</taxon>
        <taxon>Ciliophora</taxon>
        <taxon>Postciliodesmatophora</taxon>
        <taxon>Heterotrichea</taxon>
        <taxon>Heterotrichida</taxon>
        <taxon>Blepharismidae</taxon>
        <taxon>Blepharisma</taxon>
    </lineage>
</organism>
<evidence type="ECO:0000256" key="5">
    <source>
        <dbReference type="ARBA" id="ARBA00022695"/>
    </source>
</evidence>
<proteinExistence type="inferred from homology"/>